<dbReference type="InterPro" id="IPR038846">
    <property type="entry name" value="RPC9"/>
</dbReference>
<accession>A0A427YWQ7</accession>
<dbReference type="InterPro" id="IPR038324">
    <property type="entry name" value="Rpb4/RPC9_sf"/>
</dbReference>
<keyword evidence="6" id="KW-0539">Nucleus</keyword>
<feature type="compositionally biased region" description="Acidic residues" evidence="7">
    <location>
        <begin position="241"/>
        <end position="252"/>
    </location>
</feature>
<sequence>MKFSNAPPQHLSNLEVLNHFLALKQSNDALHSALAQRKARKKQTAEELYPPDKNAWRGREDTPVELTEWSEDKDKEEEIAERRGGCDELVWVQDKVIHYLCSDHTPTARQTEPGVALLADQLQDHGLTKAEVLQLCNLAPTLPVELYCIIEEVDLRFLPDPTEKLESIASQIHSTLLPEPPAHLAPFVTHTRTEHGGEEMTPDAADKVGGWDREGAEEAGVAMGLEEEYVHEAEWGRDREEAVDEEGGGDMD</sequence>
<organism evidence="9 10">
    <name type="scientific">Saitozyma podzolica</name>
    <dbReference type="NCBI Taxonomy" id="1890683"/>
    <lineage>
        <taxon>Eukaryota</taxon>
        <taxon>Fungi</taxon>
        <taxon>Dikarya</taxon>
        <taxon>Basidiomycota</taxon>
        <taxon>Agaricomycotina</taxon>
        <taxon>Tremellomycetes</taxon>
        <taxon>Tremellales</taxon>
        <taxon>Trimorphomycetaceae</taxon>
        <taxon>Saitozyma</taxon>
    </lineage>
</organism>
<evidence type="ECO:0000256" key="3">
    <source>
        <dbReference type="ARBA" id="ARBA00016672"/>
    </source>
</evidence>
<proteinExistence type="inferred from homology"/>
<reference evidence="9 10" key="1">
    <citation type="submission" date="2018-11" db="EMBL/GenBank/DDBJ databases">
        <title>Genome sequence of Saitozyma podzolica DSM 27192.</title>
        <authorList>
            <person name="Aliyu H."/>
            <person name="Gorte O."/>
            <person name="Ochsenreither K."/>
        </authorList>
    </citation>
    <scope>NUCLEOTIDE SEQUENCE [LARGE SCALE GENOMIC DNA]</scope>
    <source>
        <strain evidence="9 10">DSM 27192</strain>
    </source>
</reference>
<evidence type="ECO:0000256" key="7">
    <source>
        <dbReference type="SAM" id="MobiDB-lite"/>
    </source>
</evidence>
<comment type="subcellular location">
    <subcellularLocation>
        <location evidence="1">Nucleus</location>
    </subcellularLocation>
</comment>
<evidence type="ECO:0000259" key="8">
    <source>
        <dbReference type="SMART" id="SM00657"/>
    </source>
</evidence>
<dbReference type="InterPro" id="IPR010997">
    <property type="entry name" value="HRDC-like_sf"/>
</dbReference>
<dbReference type="GO" id="GO:0006384">
    <property type="term" value="P:transcription initiation at RNA polymerase III promoter"/>
    <property type="evidence" value="ECO:0007669"/>
    <property type="project" value="InterPro"/>
</dbReference>
<evidence type="ECO:0000256" key="4">
    <source>
        <dbReference type="ARBA" id="ARBA00022478"/>
    </source>
</evidence>
<evidence type="ECO:0000256" key="1">
    <source>
        <dbReference type="ARBA" id="ARBA00004123"/>
    </source>
</evidence>
<dbReference type="Pfam" id="PF03874">
    <property type="entry name" value="RNA_pol_Rpb4"/>
    <property type="match status" value="1"/>
</dbReference>
<dbReference type="STRING" id="1890683.A0A427YWQ7"/>
<dbReference type="PANTHER" id="PTHR15561">
    <property type="entry name" value="CALCITONIN GENE-RELATED PEPTIDE-RECEPTOR COMPONENT PROTEIN"/>
    <property type="match status" value="1"/>
</dbReference>
<dbReference type="OrthoDB" id="1746530at2759"/>
<dbReference type="PANTHER" id="PTHR15561:SF0">
    <property type="entry name" value="DNA-DIRECTED RNA POLYMERASE III SUBUNIT RPC9"/>
    <property type="match status" value="1"/>
</dbReference>
<keyword evidence="5" id="KW-0804">Transcription</keyword>
<dbReference type="Proteomes" id="UP000279259">
    <property type="component" value="Unassembled WGS sequence"/>
</dbReference>
<dbReference type="EMBL" id="RSCD01000001">
    <property type="protein sequence ID" value="RSH95570.1"/>
    <property type="molecule type" value="Genomic_DNA"/>
</dbReference>
<evidence type="ECO:0000313" key="9">
    <source>
        <dbReference type="EMBL" id="RSH95570.1"/>
    </source>
</evidence>
<protein>
    <recommendedName>
        <fullName evidence="3">DNA-directed RNA polymerase III subunit RPC9</fullName>
    </recommendedName>
</protein>
<evidence type="ECO:0000256" key="6">
    <source>
        <dbReference type="ARBA" id="ARBA00023242"/>
    </source>
</evidence>
<comment type="caution">
    <text evidence="9">The sequence shown here is derived from an EMBL/GenBank/DDBJ whole genome shotgun (WGS) entry which is preliminary data.</text>
</comment>
<evidence type="ECO:0000256" key="5">
    <source>
        <dbReference type="ARBA" id="ARBA00023163"/>
    </source>
</evidence>
<dbReference type="Gene3D" id="1.20.1250.40">
    <property type="match status" value="1"/>
</dbReference>
<feature type="domain" description="RNA polymerase Rpb4/RPC9 core" evidence="8">
    <location>
        <begin position="51"/>
        <end position="179"/>
    </location>
</feature>
<dbReference type="AlphaFoldDB" id="A0A427YWQ7"/>
<dbReference type="SMART" id="SM00657">
    <property type="entry name" value="RPOL4c"/>
    <property type="match status" value="1"/>
</dbReference>
<dbReference type="InterPro" id="IPR005574">
    <property type="entry name" value="Rpb4/RPC9"/>
</dbReference>
<gene>
    <name evidence="9" type="ORF">EHS25_000662</name>
</gene>
<evidence type="ECO:0000256" key="2">
    <source>
        <dbReference type="ARBA" id="ARBA00006898"/>
    </source>
</evidence>
<evidence type="ECO:0000313" key="10">
    <source>
        <dbReference type="Proteomes" id="UP000279259"/>
    </source>
</evidence>
<feature type="region of interest" description="Disordered" evidence="7">
    <location>
        <begin position="34"/>
        <end position="61"/>
    </location>
</feature>
<dbReference type="SUPFAM" id="SSF47819">
    <property type="entry name" value="HRDC-like"/>
    <property type="match status" value="1"/>
</dbReference>
<feature type="region of interest" description="Disordered" evidence="7">
    <location>
        <begin position="231"/>
        <end position="252"/>
    </location>
</feature>
<keyword evidence="4" id="KW-0240">DNA-directed RNA polymerase</keyword>
<dbReference type="InterPro" id="IPR006590">
    <property type="entry name" value="RNA_pol_Rpb4/RPC9_core"/>
</dbReference>
<dbReference type="GO" id="GO:0000166">
    <property type="term" value="F:nucleotide binding"/>
    <property type="evidence" value="ECO:0007669"/>
    <property type="project" value="InterPro"/>
</dbReference>
<comment type="similarity">
    <text evidence="2">Belongs to the eukaryotic RPC9 RNA polymerase subunit family.</text>
</comment>
<feature type="compositionally biased region" description="Basic and acidic residues" evidence="7">
    <location>
        <begin position="231"/>
        <end position="240"/>
    </location>
</feature>
<name>A0A427YWQ7_9TREE</name>
<keyword evidence="10" id="KW-1185">Reference proteome</keyword>
<dbReference type="GO" id="GO:0005666">
    <property type="term" value="C:RNA polymerase III complex"/>
    <property type="evidence" value="ECO:0007669"/>
    <property type="project" value="InterPro"/>
</dbReference>